<reference evidence="4" key="1">
    <citation type="submission" date="2024-01" db="EMBL/GenBank/DDBJ databases">
        <title>Bank of Algae and Cyanobacteria of the Azores (BACA) strain genomes.</title>
        <authorList>
            <person name="Luz R."/>
            <person name="Cordeiro R."/>
            <person name="Fonseca A."/>
            <person name="Goncalves V."/>
        </authorList>
    </citation>
    <scope>NUCLEOTIDE SEQUENCE</scope>
    <source>
        <strain evidence="4">BACA0141</strain>
    </source>
</reference>
<evidence type="ECO:0000256" key="2">
    <source>
        <dbReference type="SAM" id="MobiDB-lite"/>
    </source>
</evidence>
<dbReference type="InterPro" id="IPR011109">
    <property type="entry name" value="DNA_bind_recombinase_dom"/>
</dbReference>
<feature type="region of interest" description="Disordered" evidence="2">
    <location>
        <begin position="1"/>
        <end position="44"/>
    </location>
</feature>
<dbReference type="Proteomes" id="UP001333818">
    <property type="component" value="Unassembled WGS sequence"/>
</dbReference>
<dbReference type="AlphaFoldDB" id="A0AAW9PRC0"/>
<dbReference type="InterPro" id="IPR025827">
    <property type="entry name" value="Zn_ribbon_recom_dom"/>
</dbReference>
<dbReference type="GO" id="GO:0000150">
    <property type="term" value="F:DNA strand exchange activity"/>
    <property type="evidence" value="ECO:0007669"/>
    <property type="project" value="InterPro"/>
</dbReference>
<gene>
    <name evidence="4" type="ORF">V2H45_06810</name>
</gene>
<name>A0AAW9PRC0_9CYAN</name>
<dbReference type="PROSITE" id="PS51737">
    <property type="entry name" value="RECOMBINASE_DNA_BIND"/>
    <property type="match status" value="1"/>
</dbReference>
<feature type="domain" description="Recombinase" evidence="3">
    <location>
        <begin position="73"/>
        <end position="176"/>
    </location>
</feature>
<dbReference type="EMBL" id="JAZBJZ010000019">
    <property type="protein sequence ID" value="MEE3716450.1"/>
    <property type="molecule type" value="Genomic_DNA"/>
</dbReference>
<dbReference type="InterPro" id="IPR050639">
    <property type="entry name" value="SSR_resolvase"/>
</dbReference>
<dbReference type="Gene3D" id="3.90.1750.20">
    <property type="entry name" value="Putative Large Serine Recombinase, Chain B, Domain 2"/>
    <property type="match status" value="1"/>
</dbReference>
<dbReference type="Pfam" id="PF07508">
    <property type="entry name" value="Recombinase"/>
    <property type="match status" value="1"/>
</dbReference>
<dbReference type="RefSeq" id="WP_330482879.1">
    <property type="nucleotide sequence ID" value="NZ_JAZBJZ010000019.1"/>
</dbReference>
<evidence type="ECO:0000256" key="1">
    <source>
        <dbReference type="ARBA" id="ARBA00009913"/>
    </source>
</evidence>
<keyword evidence="5" id="KW-1185">Reference proteome</keyword>
<evidence type="ECO:0000259" key="3">
    <source>
        <dbReference type="PROSITE" id="PS51737"/>
    </source>
</evidence>
<evidence type="ECO:0000313" key="5">
    <source>
        <dbReference type="Proteomes" id="UP001333818"/>
    </source>
</evidence>
<evidence type="ECO:0000313" key="4">
    <source>
        <dbReference type="EMBL" id="MEE3716450.1"/>
    </source>
</evidence>
<protein>
    <submittedName>
        <fullName evidence="4">Recombinase family protein</fullName>
    </submittedName>
</protein>
<dbReference type="PANTHER" id="PTHR30461:SF26">
    <property type="entry name" value="RESOLVASE HOMOLOG YNEB"/>
    <property type="match status" value="1"/>
</dbReference>
<sequence length="385" mass="43477">MSSEASFDPAPLKHRSEEFPEGFPEKFSQGSPEDTSRGSQAGLTEQQQIIRQKICQGHAQNRVQALPPPGNAPFGYKRGKDRYAIDRANAPIVKEFFEHFLLYGSLRGAVRYIAQKFNKAIAVSTGKHWLTNPTYRGDLAYQSVDPPQIIRDTHKAIISRDEAAQVDRLLRRNRSLPPRSASAERSLAGLVYCATCQGKMTVASVGDRGKRQKLKNPKQKDRVKSYLYLRCQTCPQPQKCRGLNYDRVLNQVIDKICNELPKAVSGQGVSQLGNIKAQIESVILAKQAMMEQIPPLVTSGILDTETADLRLYKIRTEIADLETKLSQLPPINLVAIAQTISIPQFWLDLSESERRFYFREFIRAIGVDASQKREEDWNLQLIFVF</sequence>
<accession>A0AAW9PRC0</accession>
<dbReference type="GO" id="GO:0003677">
    <property type="term" value="F:DNA binding"/>
    <property type="evidence" value="ECO:0007669"/>
    <property type="project" value="InterPro"/>
</dbReference>
<dbReference type="InterPro" id="IPR038109">
    <property type="entry name" value="DNA_bind_recomb_sf"/>
</dbReference>
<proteinExistence type="inferred from homology"/>
<comment type="similarity">
    <text evidence="1">Belongs to the site-specific recombinase resolvase family.</text>
</comment>
<comment type="caution">
    <text evidence="4">The sequence shown here is derived from an EMBL/GenBank/DDBJ whole genome shotgun (WGS) entry which is preliminary data.</text>
</comment>
<dbReference type="PANTHER" id="PTHR30461">
    <property type="entry name" value="DNA-INVERTASE FROM LAMBDOID PROPHAGE"/>
    <property type="match status" value="1"/>
</dbReference>
<dbReference type="Pfam" id="PF13408">
    <property type="entry name" value="Zn_ribbon_recom"/>
    <property type="match status" value="1"/>
</dbReference>
<organism evidence="4 5">
    <name type="scientific">Tumidithrix elongata BACA0141</name>
    <dbReference type="NCBI Taxonomy" id="2716417"/>
    <lineage>
        <taxon>Bacteria</taxon>
        <taxon>Bacillati</taxon>
        <taxon>Cyanobacteriota</taxon>
        <taxon>Cyanophyceae</taxon>
        <taxon>Pseudanabaenales</taxon>
        <taxon>Pseudanabaenaceae</taxon>
        <taxon>Tumidithrix</taxon>
        <taxon>Tumidithrix elongata</taxon>
    </lineage>
</organism>
<feature type="compositionally biased region" description="Polar residues" evidence="2">
    <location>
        <begin position="28"/>
        <end position="44"/>
    </location>
</feature>